<proteinExistence type="predicted"/>
<reference evidence="1" key="1">
    <citation type="submission" date="2015-12" db="EMBL/GenBank/DDBJ databases">
        <title>Gene expression during late stages of embryo sac development: a critical building block for successful pollen-pistil interactions.</title>
        <authorList>
            <person name="Liu Y."/>
            <person name="Joly V."/>
            <person name="Sabar M."/>
            <person name="Matton D.P."/>
        </authorList>
    </citation>
    <scope>NUCLEOTIDE SEQUENCE</scope>
</reference>
<evidence type="ECO:0000313" key="1">
    <source>
        <dbReference type="EMBL" id="JAP09696.1"/>
    </source>
</evidence>
<accession>A0A0V0GQU7</accession>
<sequence>MPSSFSIIPKATSEEKGVIRSCNRDSSSKYDGGIKSGRDEIACAILTYAGPSCNSIFLNSAALILNISSARSLTVSRYLTANHFPQSRTRFGQAYEVQSTVSSDKTHQFSRYYTP</sequence>
<name>A0A0V0GQU7_SOLCH</name>
<dbReference type="AlphaFoldDB" id="A0A0V0GQU7"/>
<organism evidence="1">
    <name type="scientific">Solanum chacoense</name>
    <name type="common">Chaco potato</name>
    <dbReference type="NCBI Taxonomy" id="4108"/>
    <lineage>
        <taxon>Eukaryota</taxon>
        <taxon>Viridiplantae</taxon>
        <taxon>Streptophyta</taxon>
        <taxon>Embryophyta</taxon>
        <taxon>Tracheophyta</taxon>
        <taxon>Spermatophyta</taxon>
        <taxon>Magnoliopsida</taxon>
        <taxon>eudicotyledons</taxon>
        <taxon>Gunneridae</taxon>
        <taxon>Pentapetalae</taxon>
        <taxon>asterids</taxon>
        <taxon>lamiids</taxon>
        <taxon>Solanales</taxon>
        <taxon>Solanaceae</taxon>
        <taxon>Solanoideae</taxon>
        <taxon>Solaneae</taxon>
        <taxon>Solanum</taxon>
    </lineage>
</organism>
<dbReference type="EMBL" id="GEDG01034513">
    <property type="protein sequence ID" value="JAP09696.1"/>
    <property type="molecule type" value="Transcribed_RNA"/>
</dbReference>
<protein>
    <submittedName>
        <fullName evidence="1">Putative ovule protein</fullName>
    </submittedName>
</protein>